<feature type="compositionally biased region" description="Pro residues" evidence="5">
    <location>
        <begin position="24"/>
        <end position="36"/>
    </location>
</feature>
<dbReference type="InterPro" id="IPR019734">
    <property type="entry name" value="TPR_rpt"/>
</dbReference>
<dbReference type="EMBL" id="JAOTOJ010000007">
    <property type="protein sequence ID" value="KAK9399125.1"/>
    <property type="molecule type" value="Genomic_DNA"/>
</dbReference>
<protein>
    <submittedName>
        <fullName evidence="8">LON peptidase N-terminal domain and RING finger protein 1</fullName>
    </submittedName>
</protein>
<dbReference type="InterPro" id="IPR001841">
    <property type="entry name" value="Znf_RING"/>
</dbReference>
<dbReference type="PROSITE" id="PS50089">
    <property type="entry name" value="ZF_RING_2"/>
    <property type="match status" value="2"/>
</dbReference>
<dbReference type="AlphaFoldDB" id="A0AAW1BAH0"/>
<dbReference type="Pfam" id="PF00097">
    <property type="entry name" value="zf-C3HC4"/>
    <property type="match status" value="1"/>
</dbReference>
<dbReference type="PROSITE" id="PS00518">
    <property type="entry name" value="ZF_RING_1"/>
    <property type="match status" value="2"/>
</dbReference>
<dbReference type="InterPro" id="IPR015947">
    <property type="entry name" value="PUA-like_sf"/>
</dbReference>
<dbReference type="InterPro" id="IPR046336">
    <property type="entry name" value="Lon_prtase_N_sf"/>
</dbReference>
<evidence type="ECO:0000256" key="2">
    <source>
        <dbReference type="ARBA" id="ARBA00022771"/>
    </source>
</evidence>
<dbReference type="GO" id="GO:0005737">
    <property type="term" value="C:cytoplasm"/>
    <property type="evidence" value="ECO:0007669"/>
    <property type="project" value="UniProtKB-ARBA"/>
</dbReference>
<dbReference type="FunFam" id="2.30.130.40:FF:000005">
    <property type="entry name" value="LON peptidase N-terminal domain and ring finger 1"/>
    <property type="match status" value="1"/>
</dbReference>
<dbReference type="CDD" id="cd16514">
    <property type="entry name" value="RING-HC_LONFs_rpt2"/>
    <property type="match status" value="1"/>
</dbReference>
<feature type="domain" description="Lon N-terminal" evidence="7">
    <location>
        <begin position="542"/>
        <end position="688"/>
    </location>
</feature>
<accession>A0AAW1BAH0</accession>
<evidence type="ECO:0000259" key="6">
    <source>
        <dbReference type="PROSITE" id="PS50089"/>
    </source>
</evidence>
<dbReference type="PANTHER" id="PTHR23327:SF4">
    <property type="entry name" value="LON PEPTIDASE N-TERMINAL DOMAIN AND RING FINGER PROTEIN 1"/>
    <property type="match status" value="1"/>
</dbReference>
<keyword evidence="1" id="KW-0479">Metal-binding</keyword>
<dbReference type="Pfam" id="PF13923">
    <property type="entry name" value="zf-C3HC4_2"/>
    <property type="match status" value="1"/>
</dbReference>
<keyword evidence="2 4" id="KW-0863">Zinc-finger</keyword>
<name>A0AAW1BAH0_CROAD</name>
<dbReference type="SUPFAM" id="SSF57850">
    <property type="entry name" value="RING/U-box"/>
    <property type="match status" value="2"/>
</dbReference>
<dbReference type="Pfam" id="PF02190">
    <property type="entry name" value="LON_substr_bdg"/>
    <property type="match status" value="1"/>
</dbReference>
<keyword evidence="3" id="KW-0862">Zinc</keyword>
<feature type="region of interest" description="Disordered" evidence="5">
    <location>
        <begin position="1"/>
        <end position="148"/>
    </location>
</feature>
<dbReference type="CDD" id="cd16513">
    <property type="entry name" value="RING-HC_LONFs_rpt1"/>
    <property type="match status" value="1"/>
</dbReference>
<evidence type="ECO:0000256" key="5">
    <source>
        <dbReference type="SAM" id="MobiDB-lite"/>
    </source>
</evidence>
<evidence type="ECO:0000313" key="8">
    <source>
        <dbReference type="EMBL" id="KAK9399125.1"/>
    </source>
</evidence>
<dbReference type="Gene3D" id="1.25.40.10">
    <property type="entry name" value="Tetratricopeptide repeat domain"/>
    <property type="match status" value="1"/>
</dbReference>
<dbReference type="SMART" id="SM00184">
    <property type="entry name" value="RING"/>
    <property type="match status" value="2"/>
</dbReference>
<dbReference type="SMART" id="SM00028">
    <property type="entry name" value="TPR"/>
    <property type="match status" value="3"/>
</dbReference>
<dbReference type="PROSITE" id="PS51787">
    <property type="entry name" value="LON_N"/>
    <property type="match status" value="1"/>
</dbReference>
<dbReference type="Proteomes" id="UP001474421">
    <property type="component" value="Unassembled WGS sequence"/>
</dbReference>
<keyword evidence="9" id="KW-1185">Reference proteome</keyword>
<proteinExistence type="predicted"/>
<dbReference type="GO" id="GO:0061630">
    <property type="term" value="F:ubiquitin protein ligase activity"/>
    <property type="evidence" value="ECO:0007669"/>
    <property type="project" value="TreeGrafter"/>
</dbReference>
<dbReference type="Gene3D" id="3.30.40.10">
    <property type="entry name" value="Zinc/RING finger domain, C3HC4 (zinc finger)"/>
    <property type="match status" value="2"/>
</dbReference>
<dbReference type="Pfam" id="PF13432">
    <property type="entry name" value="TPR_16"/>
    <property type="match status" value="1"/>
</dbReference>
<feature type="compositionally biased region" description="Basic and acidic residues" evidence="5">
    <location>
        <begin position="72"/>
        <end position="82"/>
    </location>
</feature>
<dbReference type="SUPFAM" id="SSF48452">
    <property type="entry name" value="TPR-like"/>
    <property type="match status" value="1"/>
</dbReference>
<feature type="domain" description="RING-type" evidence="6">
    <location>
        <begin position="463"/>
        <end position="501"/>
    </location>
</feature>
<sequence length="688" mass="77021">MGSEYGGKQRRHPPPNRATQKQAPPSPVLAPPPPQPVKSRESLSTRPYFILAPPRPLFFPREPIETQAPKEGGGREKKKETDTPPARRSSHSRPESAASGGCCGSLPYLSPPPPPSSCPQKKPRREKMASSPVAASAGTPLDLSGGRPSRLGQLPAELFRCWGCFSFLGEPVTAPCGHTYCRRCLRERLHAHCRHCGEPLAGTSVAVVLAHLAEKWFPAECARSRTWRRLADLLKQGRPREAREAADRALRKDPSDLMLRIYRAESYASLQEFKSALDELNAVTAKIPNWPEVYFRRATILNNAGSVEDALKVFLHCLSLDDGFVLAKVEAKKILRNLLSPENISEKLKESALNTSYVRSKQLKHSSAFEMEESCDCLQLTPVSVSEVPQVTLDTIGGSLQRAQSAYSLDSVEKDAKDDILKRVSSEPWLSGQEKETPKGNATFSITCGIVPENLVDVTDFECSLCLRLFLHPVTTPCGHTFCKNCLQRCLDHAPECPLCKDNLKEFLARKEYSTTQLLEELIVKYLPIELSERKRINDEEIAELSSLTKNVPIFVCTLAYPTVPCPLHVFEPRYRLMIRRSIETGTKQFGMCVHDPQNGFADYGCMLYIRNLDYLPDGRSVVDTIGLKRFRVIRRGMKDGYCTADIEDLEDIKVKDEAKYFSTLVQCQRRKKTCRKQLMDLRGVGGF</sequence>
<dbReference type="InterPro" id="IPR013083">
    <property type="entry name" value="Znf_RING/FYVE/PHD"/>
</dbReference>
<dbReference type="InterPro" id="IPR003111">
    <property type="entry name" value="Lon_prtase_N"/>
</dbReference>
<organism evidence="8 9">
    <name type="scientific">Crotalus adamanteus</name>
    <name type="common">Eastern diamondback rattlesnake</name>
    <dbReference type="NCBI Taxonomy" id="8729"/>
    <lineage>
        <taxon>Eukaryota</taxon>
        <taxon>Metazoa</taxon>
        <taxon>Chordata</taxon>
        <taxon>Craniata</taxon>
        <taxon>Vertebrata</taxon>
        <taxon>Euteleostomi</taxon>
        <taxon>Lepidosauria</taxon>
        <taxon>Squamata</taxon>
        <taxon>Bifurcata</taxon>
        <taxon>Unidentata</taxon>
        <taxon>Episquamata</taxon>
        <taxon>Toxicofera</taxon>
        <taxon>Serpentes</taxon>
        <taxon>Colubroidea</taxon>
        <taxon>Viperidae</taxon>
        <taxon>Crotalinae</taxon>
        <taxon>Crotalus</taxon>
    </lineage>
</organism>
<comment type="caution">
    <text evidence="8">The sequence shown here is derived from an EMBL/GenBank/DDBJ whole genome shotgun (WGS) entry which is preliminary data.</text>
</comment>
<reference evidence="8 9" key="1">
    <citation type="journal article" date="2024" name="Proc. Natl. Acad. Sci. U.S.A.">
        <title>The genetic regulatory architecture and epigenomic basis for age-related changes in rattlesnake venom.</title>
        <authorList>
            <person name="Hogan M.P."/>
            <person name="Holding M.L."/>
            <person name="Nystrom G.S."/>
            <person name="Colston T.J."/>
            <person name="Bartlett D.A."/>
            <person name="Mason A.J."/>
            <person name="Ellsworth S.A."/>
            <person name="Rautsaw R.M."/>
            <person name="Lawrence K.C."/>
            <person name="Strickland J.L."/>
            <person name="He B."/>
            <person name="Fraser P."/>
            <person name="Margres M.J."/>
            <person name="Gilbert D.M."/>
            <person name="Gibbs H.L."/>
            <person name="Parkinson C.L."/>
            <person name="Rokyta D.R."/>
        </authorList>
    </citation>
    <scope>NUCLEOTIDE SEQUENCE [LARGE SCALE GENOMIC DNA]</scope>
    <source>
        <strain evidence="8">DRR0105</strain>
    </source>
</reference>
<feature type="domain" description="RING-type" evidence="6">
    <location>
        <begin position="161"/>
        <end position="196"/>
    </location>
</feature>
<evidence type="ECO:0000256" key="4">
    <source>
        <dbReference type="PROSITE-ProRule" id="PRU00175"/>
    </source>
</evidence>
<gene>
    <name evidence="8" type="ORF">NXF25_014094</name>
</gene>
<dbReference type="InterPro" id="IPR018957">
    <property type="entry name" value="Znf_C3HC4_RING-type"/>
</dbReference>
<evidence type="ECO:0000256" key="3">
    <source>
        <dbReference type="ARBA" id="ARBA00022833"/>
    </source>
</evidence>
<dbReference type="InterPro" id="IPR017907">
    <property type="entry name" value="Znf_RING_CS"/>
</dbReference>
<dbReference type="InterPro" id="IPR011990">
    <property type="entry name" value="TPR-like_helical_dom_sf"/>
</dbReference>
<evidence type="ECO:0000313" key="9">
    <source>
        <dbReference type="Proteomes" id="UP001474421"/>
    </source>
</evidence>
<dbReference type="Gene3D" id="2.30.130.40">
    <property type="entry name" value="LON domain-like"/>
    <property type="match status" value="1"/>
</dbReference>
<evidence type="ECO:0000259" key="7">
    <source>
        <dbReference type="PROSITE" id="PS51787"/>
    </source>
</evidence>
<evidence type="ECO:0000256" key="1">
    <source>
        <dbReference type="ARBA" id="ARBA00022723"/>
    </source>
</evidence>
<dbReference type="PANTHER" id="PTHR23327">
    <property type="entry name" value="RING FINGER PROTEIN 127"/>
    <property type="match status" value="1"/>
</dbReference>
<dbReference type="SUPFAM" id="SSF88697">
    <property type="entry name" value="PUA domain-like"/>
    <property type="match status" value="1"/>
</dbReference>
<dbReference type="GO" id="GO:0008270">
    <property type="term" value="F:zinc ion binding"/>
    <property type="evidence" value="ECO:0007669"/>
    <property type="project" value="UniProtKB-KW"/>
</dbReference>